<organism evidence="2 3">
    <name type="scientific">Solibaculum mannosilyticum</name>
    <dbReference type="NCBI Taxonomy" id="2780922"/>
    <lineage>
        <taxon>Bacteria</taxon>
        <taxon>Bacillati</taxon>
        <taxon>Bacillota</taxon>
        <taxon>Clostridia</taxon>
        <taxon>Eubacteriales</taxon>
        <taxon>Oscillospiraceae</taxon>
        <taxon>Solibaculum</taxon>
    </lineage>
</organism>
<accession>A0A7I8D263</accession>
<dbReference type="RefSeq" id="WP_215532958.1">
    <property type="nucleotide sequence ID" value="NZ_AP023321.1"/>
</dbReference>
<keyword evidence="1" id="KW-0732">Signal</keyword>
<evidence type="ECO:0000313" key="3">
    <source>
        <dbReference type="Proteomes" id="UP000593890"/>
    </source>
</evidence>
<name>A0A7I8D263_9FIRM</name>
<dbReference type="AlphaFoldDB" id="A0A7I8D263"/>
<dbReference type="EMBL" id="AP023321">
    <property type="protein sequence ID" value="BCI60917.1"/>
    <property type="molecule type" value="Genomic_DNA"/>
</dbReference>
<protein>
    <submittedName>
        <fullName evidence="2">Uncharacterized protein</fullName>
    </submittedName>
</protein>
<sequence length="351" mass="40176">MKRIIKILSLCLVLNLALLSSGCQKDDHTTAQASSQGRYEWASSAREGESSEVDPTFMKHVCYLKPISINGEDILESNSIVSYDGTPLKLRYSFTRTGDIPVNTTVFFTINGVIQPFRLDEEEEERTLYQFESPESTNIRPVFYIDQPLIASTNQPSLLMVHFLSNYDYQLDQSSYKPIICIETFHHIYIKAEEESSVPELQLDTVSLEQVEYRAEEIYFSDEEQMDIFYYHYGIFKNELPLVSDMFQFEYYMEGTPEDTFYLALSKDEGSYRTVILQDGEPIPAFGGKTYLDWNSTGKDQGIEVQLDSSAFEEGTHNYYALTIPTHIIPSAEDVVYDAMASKPVTIVMKK</sequence>
<keyword evidence="3" id="KW-1185">Reference proteome</keyword>
<dbReference type="Proteomes" id="UP000593890">
    <property type="component" value="Chromosome"/>
</dbReference>
<dbReference type="KEGG" id="sman:C12CBH8_15560"/>
<proteinExistence type="predicted"/>
<dbReference type="PROSITE" id="PS51257">
    <property type="entry name" value="PROKAR_LIPOPROTEIN"/>
    <property type="match status" value="1"/>
</dbReference>
<evidence type="ECO:0000313" key="2">
    <source>
        <dbReference type="EMBL" id="BCI60917.1"/>
    </source>
</evidence>
<evidence type="ECO:0000256" key="1">
    <source>
        <dbReference type="SAM" id="SignalP"/>
    </source>
</evidence>
<gene>
    <name evidence="2" type="ORF">C12CBH8_15560</name>
</gene>
<reference evidence="3" key="1">
    <citation type="submission" date="2020-07" db="EMBL/GenBank/DDBJ databases">
        <title>Complete genome sequencing of Clostridia bacterium strain 12CBH8.</title>
        <authorList>
            <person name="Sakamoto M."/>
            <person name="Murakami T."/>
            <person name="Mori H."/>
        </authorList>
    </citation>
    <scope>NUCLEOTIDE SEQUENCE [LARGE SCALE GENOMIC DNA]</scope>
    <source>
        <strain evidence="3">12CBH8</strain>
    </source>
</reference>
<feature type="signal peptide" evidence="1">
    <location>
        <begin position="1"/>
        <end position="25"/>
    </location>
</feature>
<feature type="chain" id="PRO_5039210913" evidence="1">
    <location>
        <begin position="26"/>
        <end position="351"/>
    </location>
</feature>